<dbReference type="Proteomes" id="UP000292346">
    <property type="component" value="Unassembled WGS sequence"/>
</dbReference>
<accession>A0A4R0H1J9</accession>
<keyword evidence="2" id="KW-1185">Reference proteome</keyword>
<gene>
    <name evidence="1" type="ORF">E0H45_35510</name>
</gene>
<comment type="caution">
    <text evidence="1">The sequence shown here is derived from an EMBL/GenBank/DDBJ whole genome shotgun (WGS) entry which is preliminary data.</text>
</comment>
<sequence length="434" mass="45989">MLTLRTAPGIVGRPDVRLTRSTPADLVRTTELAPGVSVEIDLADPSRWYAADVRRWAAADRDLLEALLGPAAVREVTGLLASGDAEAGVPLEVAPATVWRRLAVIDALDWWLQLPLNQGLLDAERAIVRARAATSLRSGALRRTFVDRAVVLARRSADEVSTYLNGIAGASLPRALFSGLSRLAGGYASLAREVDGPDAVLAAVQTAWERVSRAPSMSVAPVVGTLPTLARSTSGVDPRQVRARIVGSDVQLIPAPQGTAVRVVVPAFAPQPSPVVADRLMVRLVDRRSGEAQVPTLLTLHTSAAGTPVFTEVVPLRGASVEDLRADVFDADSAEPATSDTDLLRQRRAQLVLSEWRHAAAESRLSRSLRARNRGLVRLLDALAPTTGPLFHGGPARSDISDLVNGSSNHPWFSTTAAAGGPLVAELAAAYDDH</sequence>
<dbReference type="AlphaFoldDB" id="A0A4R0H1J9"/>
<organism evidence="1 2">
    <name type="scientific">Kribbella soli</name>
    <dbReference type="NCBI Taxonomy" id="1124743"/>
    <lineage>
        <taxon>Bacteria</taxon>
        <taxon>Bacillati</taxon>
        <taxon>Actinomycetota</taxon>
        <taxon>Actinomycetes</taxon>
        <taxon>Propionibacteriales</taxon>
        <taxon>Kribbellaceae</taxon>
        <taxon>Kribbella</taxon>
    </lineage>
</organism>
<dbReference type="EMBL" id="SJJZ01000004">
    <property type="protein sequence ID" value="TCC04367.1"/>
    <property type="molecule type" value="Genomic_DNA"/>
</dbReference>
<proteinExistence type="predicted"/>
<evidence type="ECO:0000313" key="1">
    <source>
        <dbReference type="EMBL" id="TCC04367.1"/>
    </source>
</evidence>
<dbReference type="OrthoDB" id="3803428at2"/>
<protein>
    <submittedName>
        <fullName evidence="1">Uncharacterized protein</fullName>
    </submittedName>
</protein>
<name>A0A4R0H1J9_9ACTN</name>
<dbReference type="RefSeq" id="WP_131345643.1">
    <property type="nucleotide sequence ID" value="NZ_SJJZ01000004.1"/>
</dbReference>
<reference evidence="1 2" key="1">
    <citation type="submission" date="2019-02" db="EMBL/GenBank/DDBJ databases">
        <title>Kribbella capetownensis sp. nov. and Kribbella speibonae sp. nov., isolated from soil.</title>
        <authorList>
            <person name="Curtis S.M."/>
            <person name="Norton I."/>
            <person name="Everest G.J."/>
            <person name="Meyers P.R."/>
        </authorList>
    </citation>
    <scope>NUCLEOTIDE SEQUENCE [LARGE SCALE GENOMIC DNA]</scope>
    <source>
        <strain evidence="1 2">KCTC 29219</strain>
    </source>
</reference>
<evidence type="ECO:0000313" key="2">
    <source>
        <dbReference type="Proteomes" id="UP000292346"/>
    </source>
</evidence>